<dbReference type="AlphaFoldDB" id="A0A078RB30"/>
<reference evidence="1 2" key="1">
    <citation type="submission" date="2014-04" db="EMBL/GenBank/DDBJ databases">
        <authorList>
            <person name="Sears C."/>
            <person name="Carroll K."/>
            <person name="Sack B.R."/>
            <person name="Qadri F."/>
            <person name="Myers L.L."/>
            <person name="Chung G.-T."/>
            <person name="Escheverria P."/>
            <person name="Fraser C.M."/>
            <person name="Sadzewicz L."/>
            <person name="Shefchek K.A."/>
            <person name="Tallon L."/>
            <person name="Das S.P."/>
            <person name="Daugherty S."/>
            <person name="Mongodin E.F."/>
        </authorList>
    </citation>
    <scope>NUCLEOTIDE SEQUENCE [LARGE SCALE GENOMIC DNA]</scope>
    <source>
        <strain evidence="2">3775 SL(B) 10 (iv)</strain>
    </source>
</reference>
<organism evidence="1 2">
    <name type="scientific">Phocaeicola vulgatus str. 3775 SL</name>
    <name type="common">B</name>
    <name type="synonym">iv</name>
    <dbReference type="NCBI Taxonomy" id="1339350"/>
    <lineage>
        <taxon>Bacteria</taxon>
        <taxon>Pseudomonadati</taxon>
        <taxon>Bacteroidota</taxon>
        <taxon>Bacteroidia</taxon>
        <taxon>Bacteroidales</taxon>
        <taxon>Bacteroidaceae</taxon>
        <taxon>Phocaeicola</taxon>
    </lineage>
</organism>
<dbReference type="EMBL" id="JNHI01000003">
    <property type="protein sequence ID" value="KDS32689.1"/>
    <property type="molecule type" value="Genomic_DNA"/>
</dbReference>
<accession>A0A078RB30</accession>
<name>A0A078RB30_PHOVU</name>
<sequence length="56" mass="6437">MKTANEDRSSSAGQGWILAGGRKGLIFWRERSLPPAFFIVLKKMPSYRKSEQHTDR</sequence>
<evidence type="ECO:0000313" key="1">
    <source>
        <dbReference type="EMBL" id="KDS32689.1"/>
    </source>
</evidence>
<evidence type="ECO:0000313" key="2">
    <source>
        <dbReference type="Proteomes" id="UP000028134"/>
    </source>
</evidence>
<gene>
    <name evidence="1" type="ORF">M097_0891</name>
</gene>
<proteinExistence type="predicted"/>
<comment type="caution">
    <text evidence="1">The sequence shown here is derived from an EMBL/GenBank/DDBJ whole genome shotgun (WGS) entry which is preliminary data.</text>
</comment>
<protein>
    <submittedName>
        <fullName evidence="1">Uncharacterized protein</fullName>
    </submittedName>
</protein>
<dbReference type="Proteomes" id="UP000028134">
    <property type="component" value="Unassembled WGS sequence"/>
</dbReference>